<dbReference type="KEGG" id="rcf:Poly24_01140"/>
<evidence type="ECO:0000256" key="1">
    <source>
        <dbReference type="SAM" id="Phobius"/>
    </source>
</evidence>
<accession>A0A518JLL7</accession>
<organism evidence="2 3">
    <name type="scientific">Rosistilla carotiformis</name>
    <dbReference type="NCBI Taxonomy" id="2528017"/>
    <lineage>
        <taxon>Bacteria</taxon>
        <taxon>Pseudomonadati</taxon>
        <taxon>Planctomycetota</taxon>
        <taxon>Planctomycetia</taxon>
        <taxon>Pirellulales</taxon>
        <taxon>Pirellulaceae</taxon>
        <taxon>Rosistilla</taxon>
    </lineage>
</organism>
<keyword evidence="1" id="KW-0812">Transmembrane</keyword>
<keyword evidence="1" id="KW-1133">Transmembrane helix</keyword>
<proteinExistence type="predicted"/>
<keyword evidence="1" id="KW-0472">Membrane</keyword>
<dbReference type="EMBL" id="CP036348">
    <property type="protein sequence ID" value="QDV66428.1"/>
    <property type="molecule type" value="Genomic_DNA"/>
</dbReference>
<protein>
    <submittedName>
        <fullName evidence="2">Uncharacterized protein</fullName>
    </submittedName>
</protein>
<reference evidence="2 3" key="1">
    <citation type="submission" date="2019-02" db="EMBL/GenBank/DDBJ databases">
        <title>Deep-cultivation of Planctomycetes and their phenomic and genomic characterization uncovers novel biology.</title>
        <authorList>
            <person name="Wiegand S."/>
            <person name="Jogler M."/>
            <person name="Boedeker C."/>
            <person name="Pinto D."/>
            <person name="Vollmers J."/>
            <person name="Rivas-Marin E."/>
            <person name="Kohn T."/>
            <person name="Peeters S.H."/>
            <person name="Heuer A."/>
            <person name="Rast P."/>
            <person name="Oberbeckmann S."/>
            <person name="Bunk B."/>
            <person name="Jeske O."/>
            <person name="Meyerdierks A."/>
            <person name="Storesund J.E."/>
            <person name="Kallscheuer N."/>
            <person name="Luecker S."/>
            <person name="Lage O.M."/>
            <person name="Pohl T."/>
            <person name="Merkel B.J."/>
            <person name="Hornburger P."/>
            <person name="Mueller R.-W."/>
            <person name="Bruemmer F."/>
            <person name="Labrenz M."/>
            <person name="Spormann A.M."/>
            <person name="Op den Camp H."/>
            <person name="Overmann J."/>
            <person name="Amann R."/>
            <person name="Jetten M.S.M."/>
            <person name="Mascher T."/>
            <person name="Medema M.H."/>
            <person name="Devos D.P."/>
            <person name="Kaster A.-K."/>
            <person name="Ovreas L."/>
            <person name="Rohde M."/>
            <person name="Galperin M.Y."/>
            <person name="Jogler C."/>
        </authorList>
    </citation>
    <scope>NUCLEOTIDE SEQUENCE [LARGE SCALE GENOMIC DNA]</scope>
    <source>
        <strain evidence="2 3">Poly24</strain>
    </source>
</reference>
<feature type="transmembrane region" description="Helical" evidence="1">
    <location>
        <begin position="38"/>
        <end position="57"/>
    </location>
</feature>
<gene>
    <name evidence="2" type="ORF">Poly24_01140</name>
</gene>
<dbReference type="Proteomes" id="UP000315082">
    <property type="component" value="Chromosome"/>
</dbReference>
<dbReference type="AlphaFoldDB" id="A0A518JLL7"/>
<sequence>MWPAKMWMQTWLRKHRLTKWKGQAVDTMELLEWLNNPSVIVGLFTAAVILVAVDFHFPIDWPAHLGYVAFALGLFLVIPLNLVASTFVGFLGWLLLEIMHTLLFGRFLTNAPGRARPRPVAEDTSKPLDLDA</sequence>
<name>A0A518JLL7_9BACT</name>
<evidence type="ECO:0000313" key="3">
    <source>
        <dbReference type="Proteomes" id="UP000315082"/>
    </source>
</evidence>
<keyword evidence="3" id="KW-1185">Reference proteome</keyword>
<evidence type="ECO:0000313" key="2">
    <source>
        <dbReference type="EMBL" id="QDV66428.1"/>
    </source>
</evidence>